<reference evidence="2" key="2">
    <citation type="submission" date="2025-09" db="UniProtKB">
        <authorList>
            <consortium name="Ensembl"/>
        </authorList>
    </citation>
    <scope>IDENTIFICATION</scope>
</reference>
<feature type="compositionally biased region" description="Polar residues" evidence="1">
    <location>
        <begin position="40"/>
        <end position="50"/>
    </location>
</feature>
<evidence type="ECO:0000313" key="2">
    <source>
        <dbReference type="Ensembl" id="ENSMALP00000008154.1"/>
    </source>
</evidence>
<evidence type="ECO:0000256" key="1">
    <source>
        <dbReference type="SAM" id="MobiDB-lite"/>
    </source>
</evidence>
<evidence type="ECO:0000313" key="3">
    <source>
        <dbReference type="Proteomes" id="UP000261600"/>
    </source>
</evidence>
<organism evidence="2 3">
    <name type="scientific">Monopterus albus</name>
    <name type="common">Swamp eel</name>
    <dbReference type="NCBI Taxonomy" id="43700"/>
    <lineage>
        <taxon>Eukaryota</taxon>
        <taxon>Metazoa</taxon>
        <taxon>Chordata</taxon>
        <taxon>Craniata</taxon>
        <taxon>Vertebrata</taxon>
        <taxon>Euteleostomi</taxon>
        <taxon>Actinopterygii</taxon>
        <taxon>Neopterygii</taxon>
        <taxon>Teleostei</taxon>
        <taxon>Neoteleostei</taxon>
        <taxon>Acanthomorphata</taxon>
        <taxon>Anabantaria</taxon>
        <taxon>Synbranchiformes</taxon>
        <taxon>Synbranchidae</taxon>
        <taxon>Monopterus</taxon>
    </lineage>
</organism>
<feature type="compositionally biased region" description="Low complexity" evidence="1">
    <location>
        <begin position="21"/>
        <end position="31"/>
    </location>
</feature>
<reference evidence="2" key="1">
    <citation type="submission" date="2025-08" db="UniProtKB">
        <authorList>
            <consortium name="Ensembl"/>
        </authorList>
    </citation>
    <scope>IDENTIFICATION</scope>
</reference>
<dbReference type="AlphaFoldDB" id="A0A3Q3ISI4"/>
<keyword evidence="3" id="KW-1185">Reference proteome</keyword>
<dbReference type="Ensembl" id="ENSMALT00000008328.1">
    <property type="protein sequence ID" value="ENSMALP00000008154.1"/>
    <property type="gene ID" value="ENSMALG00000005807.1"/>
</dbReference>
<accession>A0A3Q3ISI4</accession>
<protein>
    <submittedName>
        <fullName evidence="2">Uncharacterized protein</fullName>
    </submittedName>
</protein>
<feature type="region of interest" description="Disordered" evidence="1">
    <location>
        <begin position="21"/>
        <end position="58"/>
    </location>
</feature>
<sequence>MPSMDSPFSSFFSISTISLTPSTTSWTCSTSEEPRRSALEMSNTPPTEAVSTPPAGGRGTTVSLLTQATWVKFTKRCCSFYLGCLWCNCFHSSLDVAGKQPEEPSARALHFHLLLDILLKMTH</sequence>
<proteinExistence type="predicted"/>
<dbReference type="Proteomes" id="UP000261600">
    <property type="component" value="Unplaced"/>
</dbReference>
<name>A0A3Q3ISI4_MONAL</name>